<dbReference type="SUPFAM" id="SSF81901">
    <property type="entry name" value="HCP-like"/>
    <property type="match status" value="1"/>
</dbReference>
<comment type="caution">
    <text evidence="4">The sequence shown here is derived from an EMBL/GenBank/DDBJ whole genome shotgun (WGS) entry which is preliminary data.</text>
</comment>
<feature type="chain" id="PRO_5047504745" description="CHAT domain-containing protein" evidence="2">
    <location>
        <begin position="25"/>
        <end position="1549"/>
    </location>
</feature>
<feature type="domain" description="CHAT" evidence="3">
    <location>
        <begin position="1250"/>
        <end position="1545"/>
    </location>
</feature>
<feature type="signal peptide" evidence="2">
    <location>
        <begin position="1"/>
        <end position="24"/>
    </location>
</feature>
<evidence type="ECO:0000313" key="5">
    <source>
        <dbReference type="Proteomes" id="UP001429564"/>
    </source>
</evidence>
<dbReference type="SMART" id="SM00671">
    <property type="entry name" value="SEL1"/>
    <property type="match status" value="3"/>
</dbReference>
<dbReference type="Pfam" id="PF12770">
    <property type="entry name" value="CHAT"/>
    <property type="match status" value="1"/>
</dbReference>
<dbReference type="InterPro" id="IPR024983">
    <property type="entry name" value="CHAT_dom"/>
</dbReference>
<sequence length="1549" mass="167487">MSMFSRLCILALSTSLLSAPDARAQSYPILSDWQTRLSNLSCSGQSPSPFNLDAVISISAAFARRDVATMAEAANFALADYILTGASIADTGKGDSYTERFLAANPDSTNAFRNAIRTHQQALCPVLEYIAGKGLFQIVETQVNVRPYYQPQSELAQFLLNVRGCEAGTVDGLFGRGSRAAWNAAASNSNQIRSLRDGELPMPDDIVALANAPASPALCNSPTGNLAPLLSTLSACSSDTAPLPDTTALGKTLANLSNPSKRREGDGLTKILTPFWHSCETRMQSNQDAFLQDTPFAGEPLLLAFIDAHDPVPVTIDALDQTAQALTSAISDPETGNWSNPRGTANILRNVGAALVRGHGVRPQPEFGLWLIAVSSDPQDFLRGPPITLAKAYTNGSLPIDVSPSVNFALRRLFFPIFAPNPEADYAGIGGDNSDFHDAEPETRPWWLPEGRALPTVATIGLAFNTPLYAIHGTVSQAQRAASDPNWAQHIRQNGSGAQNAKIATLLIEGFAADGKQVDLALLHFQAAAAKGNSYAMLRLAQMFEQGYGVARDASKAYQYYRQAADADQPAALLALAEAYETGQGVAQDWNKALDLYRQGLGLTHQPASPIRGVEIAIGRRLMAGSQFFTDGPGRNLLDDLLTASANPVDEYGPWFSDVGLAMGDLFAGLRQSHSVDLQRAANWYRASASHQASQRLRRLLWARPELAKSNQELRDLSEGHLLAQWLDNPDPQTFRSALRGHCRFTDEAYVDCAEFLRQAAIGSYDTALISPAYDWLLQEAAAANKYKIQVAADPHSEEAYILADNKKALPANAALVDVLAFYGDFEGARAALLPLSFLDTLDETTASTSREVALRKSLRRYLENGDEEAWRPVARLLRSLAERGDNSAREFLTLAAGSTGTLQPVETGLNTARSRLQAAEARGTATPAFSFSARRLSHLEGSAGNTDRAIELELIAMQSDLEQHSTAEIWLGSVPSTLARVCTLSRSSERLFQLDQRPLALALAKQAVNELQGLRADLIELPEKLQLCFREHMSNHYRWLADLFIRQDRPAEAAAVLNMLKSFETFEFVGRDTEFGQAGFSALALIPEESELIKAATLVATASSNGSPQRQEQAVQQPTGKDSDDEGSAPVETPRVATDAQPVIDRDTALERMKLAAAQVDAQDTAASVDPSLSVRRQLHAASYGQDAMLLQYLVLPDRLGIVLTTTENQTTFTLDQLPNGQPFSEAALNDKINTFRTSLSHQDGNPDPLGAELFEILFPPKLNEAIQKAAGDTLVLSLDGQLRYLPFAALRDNDGHLVERFTLTHATETQVTPPISSDIGRISAFGATREWADLGALPGVAIELARLVISEEGDHGVVPGDTYVDDDFTKASFTRALSSQNRDKTGRSIVHLASHFVLGPTQDQSFLLMGDGKKLSVSEIRRGMDIGLDFKGVGLLTLSACNTAYGGQDNDGRELESFAAVAQQKGAAAVVATLWQVGDITNALLMERMYDQLINEQATPAQALAAAQRAFLQGGDILQDDTNPGEQYPGASHPFYWAPIVVMEGAE</sequence>
<keyword evidence="2" id="KW-0732">Signal</keyword>
<feature type="region of interest" description="Disordered" evidence="1">
    <location>
        <begin position="1102"/>
        <end position="1140"/>
    </location>
</feature>
<dbReference type="PANTHER" id="PTHR11102">
    <property type="entry name" value="SEL-1-LIKE PROTEIN"/>
    <property type="match status" value="1"/>
</dbReference>
<dbReference type="Gene3D" id="1.25.40.10">
    <property type="entry name" value="Tetratricopeptide repeat domain"/>
    <property type="match status" value="1"/>
</dbReference>
<dbReference type="Pfam" id="PF08238">
    <property type="entry name" value="Sel1"/>
    <property type="match status" value="3"/>
</dbReference>
<feature type="compositionally biased region" description="Polar residues" evidence="1">
    <location>
        <begin position="1102"/>
        <end position="1121"/>
    </location>
</feature>
<gene>
    <name evidence="4" type="ORF">DL239_13520</name>
</gene>
<organism evidence="4 5">
    <name type="scientific">Parasedimentitalea denitrificans</name>
    <dbReference type="NCBI Taxonomy" id="2211118"/>
    <lineage>
        <taxon>Bacteria</taxon>
        <taxon>Pseudomonadati</taxon>
        <taxon>Pseudomonadota</taxon>
        <taxon>Alphaproteobacteria</taxon>
        <taxon>Rhodobacterales</taxon>
        <taxon>Paracoccaceae</taxon>
        <taxon>Parasedimentitalea</taxon>
    </lineage>
</organism>
<protein>
    <recommendedName>
        <fullName evidence="3">CHAT domain-containing protein</fullName>
    </recommendedName>
</protein>
<accession>A0ABX0WCG2</accession>
<dbReference type="InterPro" id="IPR050767">
    <property type="entry name" value="Sel1_AlgK"/>
</dbReference>
<name>A0ABX0WCG2_9RHOB</name>
<dbReference type="Proteomes" id="UP001429564">
    <property type="component" value="Unassembled WGS sequence"/>
</dbReference>
<evidence type="ECO:0000313" key="4">
    <source>
        <dbReference type="EMBL" id="NIZ61995.1"/>
    </source>
</evidence>
<proteinExistence type="predicted"/>
<dbReference type="PANTHER" id="PTHR11102:SF160">
    <property type="entry name" value="ERAD-ASSOCIATED E3 UBIQUITIN-PROTEIN LIGASE COMPONENT HRD3"/>
    <property type="match status" value="1"/>
</dbReference>
<dbReference type="EMBL" id="QHLQ01000013">
    <property type="protein sequence ID" value="NIZ61995.1"/>
    <property type="molecule type" value="Genomic_DNA"/>
</dbReference>
<dbReference type="InterPro" id="IPR006597">
    <property type="entry name" value="Sel1-like"/>
</dbReference>
<evidence type="ECO:0000256" key="1">
    <source>
        <dbReference type="SAM" id="MobiDB-lite"/>
    </source>
</evidence>
<dbReference type="InterPro" id="IPR011990">
    <property type="entry name" value="TPR-like_helical_dom_sf"/>
</dbReference>
<keyword evidence="5" id="KW-1185">Reference proteome</keyword>
<reference evidence="4 5" key="1">
    <citation type="submission" date="2018-05" db="EMBL/GenBank/DDBJ databases">
        <authorList>
            <person name="Zhang Y.-J."/>
        </authorList>
    </citation>
    <scope>NUCLEOTIDE SEQUENCE [LARGE SCALE GENOMIC DNA]</scope>
    <source>
        <strain evidence="4 5">CY04</strain>
    </source>
</reference>
<evidence type="ECO:0000259" key="3">
    <source>
        <dbReference type="Pfam" id="PF12770"/>
    </source>
</evidence>
<evidence type="ECO:0000256" key="2">
    <source>
        <dbReference type="SAM" id="SignalP"/>
    </source>
</evidence>